<dbReference type="EMBL" id="JAPMKV010000002">
    <property type="protein sequence ID" value="MCX7444566.1"/>
    <property type="molecule type" value="Genomic_DNA"/>
</dbReference>
<sequence length="133" mass="14150">MRAFRRIPVIAVAAVVGFTATTGTAAADTAPAHGLRSADDAVMQLRGTDCAQMRADAMFTGWVTTDLLRRGTYDMFSRMFRYPEADARRISDAAVDRARDCGAVIDAGPDVGSTDAGALLAGVWDTLHIGTRL</sequence>
<proteinExistence type="predicted"/>
<keyword evidence="3" id="KW-1185">Reference proteome</keyword>
<keyword evidence="1" id="KW-0732">Signal</keyword>
<evidence type="ECO:0000313" key="3">
    <source>
        <dbReference type="Proteomes" id="UP001081709"/>
    </source>
</evidence>
<evidence type="ECO:0000256" key="1">
    <source>
        <dbReference type="SAM" id="SignalP"/>
    </source>
</evidence>
<feature type="signal peptide" evidence="1">
    <location>
        <begin position="1"/>
        <end position="25"/>
    </location>
</feature>
<protein>
    <recommendedName>
        <fullName evidence="4">Secreted protein</fullName>
    </recommendedName>
</protein>
<feature type="chain" id="PRO_5046075284" description="Secreted protein" evidence="1">
    <location>
        <begin position="26"/>
        <end position="133"/>
    </location>
</feature>
<reference evidence="2" key="1">
    <citation type="submission" date="2022-11" db="EMBL/GenBank/DDBJ databases">
        <title>Corynebacterium sp. isolated from Penguins.</title>
        <authorList>
            <person name="Sedlar K."/>
            <person name="Svec P."/>
        </authorList>
    </citation>
    <scope>NUCLEOTIDE SEQUENCE</scope>
    <source>
        <strain evidence="2">P7003</strain>
    </source>
</reference>
<organism evidence="2 3">
    <name type="scientific">Corynebacterium pygosceleis</name>
    <dbReference type="NCBI Taxonomy" id="2800406"/>
    <lineage>
        <taxon>Bacteria</taxon>
        <taxon>Bacillati</taxon>
        <taxon>Actinomycetota</taxon>
        <taxon>Actinomycetes</taxon>
        <taxon>Mycobacteriales</taxon>
        <taxon>Corynebacteriaceae</taxon>
        <taxon>Corynebacterium</taxon>
    </lineage>
</organism>
<accession>A0ABT3WQV8</accession>
<comment type="caution">
    <text evidence="2">The sequence shown here is derived from an EMBL/GenBank/DDBJ whole genome shotgun (WGS) entry which is preliminary data.</text>
</comment>
<gene>
    <name evidence="2" type="ORF">OS125_04805</name>
</gene>
<dbReference type="RefSeq" id="WP_267186387.1">
    <property type="nucleotide sequence ID" value="NZ_JAPMKV010000002.1"/>
</dbReference>
<name>A0ABT3WQV8_9CORY</name>
<dbReference type="Proteomes" id="UP001081709">
    <property type="component" value="Unassembled WGS sequence"/>
</dbReference>
<evidence type="ECO:0000313" key="2">
    <source>
        <dbReference type="EMBL" id="MCX7444566.1"/>
    </source>
</evidence>
<evidence type="ECO:0008006" key="4">
    <source>
        <dbReference type="Google" id="ProtNLM"/>
    </source>
</evidence>